<accession>A0A2K1K4G4</accession>
<dbReference type="AlphaFoldDB" id="A0A2K1K4G4"/>
<evidence type="ECO:0000313" key="2">
    <source>
        <dbReference type="EnsemblPlants" id="PAC:32913214.CDS.1"/>
    </source>
</evidence>
<sequence length="137" mass="15419">MSAIMRYSLDNSNRIRLSLSLLVTPLTTIPCSPPMPSLLDGFQLALIAESCLFVIQQSIIKLILENRELLFINSHHTKGLSAIMDVPMEPSTFKQALNSPETFQWKYVILKELNSNAVNGTWVFTELAPSQRPIKCQ</sequence>
<name>A0A2K1K4G4_PHYPA</name>
<keyword evidence="3" id="KW-1185">Reference proteome</keyword>
<reference evidence="2" key="3">
    <citation type="submission" date="2020-12" db="UniProtKB">
        <authorList>
            <consortium name="EnsemblPlants"/>
        </authorList>
    </citation>
    <scope>IDENTIFICATION</scope>
</reference>
<evidence type="ECO:0000313" key="1">
    <source>
        <dbReference type="EMBL" id="PNR48664.1"/>
    </source>
</evidence>
<gene>
    <name evidence="1" type="ORF">PHYPA_013141</name>
</gene>
<dbReference type="InParanoid" id="A0A2K1K4G4"/>
<dbReference type="EnsemblPlants" id="Pp3c9_24680V3.1">
    <property type="protein sequence ID" value="PAC:32913214.CDS.1"/>
    <property type="gene ID" value="Pp3c9_24680"/>
</dbReference>
<dbReference type="EMBL" id="ABEU02000009">
    <property type="protein sequence ID" value="PNR48664.1"/>
    <property type="molecule type" value="Genomic_DNA"/>
</dbReference>
<proteinExistence type="predicted"/>
<reference evidence="1 3" key="1">
    <citation type="journal article" date="2008" name="Science">
        <title>The Physcomitrella genome reveals evolutionary insights into the conquest of land by plants.</title>
        <authorList>
            <person name="Rensing S."/>
            <person name="Lang D."/>
            <person name="Zimmer A."/>
            <person name="Terry A."/>
            <person name="Salamov A."/>
            <person name="Shapiro H."/>
            <person name="Nishiyama T."/>
            <person name="Perroud P.-F."/>
            <person name="Lindquist E."/>
            <person name="Kamisugi Y."/>
            <person name="Tanahashi T."/>
            <person name="Sakakibara K."/>
            <person name="Fujita T."/>
            <person name="Oishi K."/>
            <person name="Shin-I T."/>
            <person name="Kuroki Y."/>
            <person name="Toyoda A."/>
            <person name="Suzuki Y."/>
            <person name="Hashimoto A."/>
            <person name="Yamaguchi K."/>
            <person name="Sugano A."/>
            <person name="Kohara Y."/>
            <person name="Fujiyama A."/>
            <person name="Anterola A."/>
            <person name="Aoki S."/>
            <person name="Ashton N."/>
            <person name="Barbazuk W.B."/>
            <person name="Barker E."/>
            <person name="Bennetzen J."/>
            <person name="Bezanilla M."/>
            <person name="Blankenship R."/>
            <person name="Cho S.H."/>
            <person name="Dutcher S."/>
            <person name="Estelle M."/>
            <person name="Fawcett J.A."/>
            <person name="Gundlach H."/>
            <person name="Hanada K."/>
            <person name="Heyl A."/>
            <person name="Hicks K.A."/>
            <person name="Hugh J."/>
            <person name="Lohr M."/>
            <person name="Mayer K."/>
            <person name="Melkozernov A."/>
            <person name="Murata T."/>
            <person name="Nelson D."/>
            <person name="Pils B."/>
            <person name="Prigge M."/>
            <person name="Reiss B."/>
            <person name="Renner T."/>
            <person name="Rombauts S."/>
            <person name="Rushton P."/>
            <person name="Sanderfoot A."/>
            <person name="Schween G."/>
            <person name="Shiu S.-H."/>
            <person name="Stueber K."/>
            <person name="Theodoulou F.L."/>
            <person name="Tu H."/>
            <person name="Van de Peer Y."/>
            <person name="Verrier P.J."/>
            <person name="Waters E."/>
            <person name="Wood A."/>
            <person name="Yang L."/>
            <person name="Cove D."/>
            <person name="Cuming A."/>
            <person name="Hasebe M."/>
            <person name="Lucas S."/>
            <person name="Mishler D.B."/>
            <person name="Reski R."/>
            <person name="Grigoriev I."/>
            <person name="Quatrano R.S."/>
            <person name="Boore J.L."/>
        </authorList>
    </citation>
    <scope>NUCLEOTIDE SEQUENCE [LARGE SCALE GENOMIC DNA]</scope>
    <source>
        <strain evidence="2 3">cv. Gransden 2004</strain>
    </source>
</reference>
<dbReference type="PaxDb" id="3218-PP1S131_52V6.1"/>
<organism evidence="1">
    <name type="scientific">Physcomitrium patens</name>
    <name type="common">Spreading-leaved earth moss</name>
    <name type="synonym">Physcomitrella patens</name>
    <dbReference type="NCBI Taxonomy" id="3218"/>
    <lineage>
        <taxon>Eukaryota</taxon>
        <taxon>Viridiplantae</taxon>
        <taxon>Streptophyta</taxon>
        <taxon>Embryophyta</taxon>
        <taxon>Bryophyta</taxon>
        <taxon>Bryophytina</taxon>
        <taxon>Bryopsida</taxon>
        <taxon>Funariidae</taxon>
        <taxon>Funariales</taxon>
        <taxon>Funariaceae</taxon>
        <taxon>Physcomitrium</taxon>
    </lineage>
</organism>
<evidence type="ECO:0000313" key="3">
    <source>
        <dbReference type="Proteomes" id="UP000006727"/>
    </source>
</evidence>
<dbReference type="Proteomes" id="UP000006727">
    <property type="component" value="Chromosome 9"/>
</dbReference>
<reference evidence="1 3" key="2">
    <citation type="journal article" date="2018" name="Plant J.">
        <title>The Physcomitrella patens chromosome-scale assembly reveals moss genome structure and evolution.</title>
        <authorList>
            <person name="Lang D."/>
            <person name="Ullrich K.K."/>
            <person name="Murat F."/>
            <person name="Fuchs J."/>
            <person name="Jenkins J."/>
            <person name="Haas F.B."/>
            <person name="Piednoel M."/>
            <person name="Gundlach H."/>
            <person name="Van Bel M."/>
            <person name="Meyberg R."/>
            <person name="Vives C."/>
            <person name="Morata J."/>
            <person name="Symeonidi A."/>
            <person name="Hiss M."/>
            <person name="Muchero W."/>
            <person name="Kamisugi Y."/>
            <person name="Saleh O."/>
            <person name="Blanc G."/>
            <person name="Decker E.L."/>
            <person name="van Gessel N."/>
            <person name="Grimwood J."/>
            <person name="Hayes R.D."/>
            <person name="Graham S.W."/>
            <person name="Gunter L.E."/>
            <person name="McDaniel S.F."/>
            <person name="Hoernstein S.N.W."/>
            <person name="Larsson A."/>
            <person name="Li F.W."/>
            <person name="Perroud P.F."/>
            <person name="Phillips J."/>
            <person name="Ranjan P."/>
            <person name="Rokshar D.S."/>
            <person name="Rothfels C.J."/>
            <person name="Schneider L."/>
            <person name="Shu S."/>
            <person name="Stevenson D.W."/>
            <person name="Thummler F."/>
            <person name="Tillich M."/>
            <person name="Villarreal Aguilar J.C."/>
            <person name="Widiez T."/>
            <person name="Wong G.K."/>
            <person name="Wymore A."/>
            <person name="Zhang Y."/>
            <person name="Zimmer A.D."/>
            <person name="Quatrano R.S."/>
            <person name="Mayer K.F.X."/>
            <person name="Goodstein D."/>
            <person name="Casacuberta J.M."/>
            <person name="Vandepoele K."/>
            <person name="Reski R."/>
            <person name="Cuming A.C."/>
            <person name="Tuskan G.A."/>
            <person name="Maumus F."/>
            <person name="Salse J."/>
            <person name="Schmutz J."/>
            <person name="Rensing S.A."/>
        </authorList>
    </citation>
    <scope>NUCLEOTIDE SEQUENCE [LARGE SCALE GENOMIC DNA]</scope>
    <source>
        <strain evidence="2 3">cv. Gransden 2004</strain>
    </source>
</reference>
<protein>
    <submittedName>
        <fullName evidence="1 2">Uncharacterized protein</fullName>
    </submittedName>
</protein>
<dbReference type="Gramene" id="Pp3c9_24680V3.1">
    <property type="protein sequence ID" value="PAC:32913214.CDS.1"/>
    <property type="gene ID" value="Pp3c9_24680"/>
</dbReference>